<dbReference type="RefSeq" id="WP_275111826.1">
    <property type="nucleotide sequence ID" value="NZ_JAKJSC010000011.1"/>
</dbReference>
<reference evidence="2 3" key="1">
    <citation type="submission" date="2022-01" db="EMBL/GenBank/DDBJ databases">
        <title>Labilibaculum sp. nov, a marine bacterium isolated from Antarctica.</title>
        <authorList>
            <person name="Dai W."/>
        </authorList>
    </citation>
    <scope>NUCLEOTIDE SEQUENCE [LARGE SCALE GENOMIC DNA]</scope>
    <source>
        <strain evidence="2 3">DW002</strain>
    </source>
</reference>
<evidence type="ECO:0000313" key="2">
    <source>
        <dbReference type="EMBL" id="MDE5420496.1"/>
    </source>
</evidence>
<dbReference type="Proteomes" id="UP001528920">
    <property type="component" value="Unassembled WGS sequence"/>
</dbReference>
<dbReference type="InterPro" id="IPR013096">
    <property type="entry name" value="Cupin_2"/>
</dbReference>
<gene>
    <name evidence="2" type="ORF">L3049_21095</name>
</gene>
<dbReference type="CDD" id="cd02226">
    <property type="entry name" value="cupin_YdbB-like"/>
    <property type="match status" value="1"/>
</dbReference>
<sequence length="120" mass="13744">MKTNLLENFSKIKDYFSPKVIGEVNDAYVKIAKIKGDELPWHDHKNEDELFFIIEGNLLMEVEGLEPFEMATGDLYIVKKGTQHRVSSKEECKIMLIENKTTAHTGDVESSITKNIKDQL</sequence>
<dbReference type="InterPro" id="IPR011051">
    <property type="entry name" value="RmlC_Cupin_sf"/>
</dbReference>
<name>A0ABT5VYR5_9BACT</name>
<dbReference type="InterPro" id="IPR052044">
    <property type="entry name" value="PKS_Associated_Protein"/>
</dbReference>
<evidence type="ECO:0000259" key="1">
    <source>
        <dbReference type="Pfam" id="PF07883"/>
    </source>
</evidence>
<dbReference type="Pfam" id="PF07883">
    <property type="entry name" value="Cupin_2"/>
    <property type="match status" value="1"/>
</dbReference>
<dbReference type="PANTHER" id="PTHR36114:SF1">
    <property type="entry name" value="16.7 KDA PROTEIN IN WHIE LOCUS"/>
    <property type="match status" value="1"/>
</dbReference>
<comment type="caution">
    <text evidence="2">The sequence shown here is derived from an EMBL/GenBank/DDBJ whole genome shotgun (WGS) entry which is preliminary data.</text>
</comment>
<dbReference type="EMBL" id="JAKJSC010000011">
    <property type="protein sequence ID" value="MDE5420496.1"/>
    <property type="molecule type" value="Genomic_DNA"/>
</dbReference>
<proteinExistence type="predicted"/>
<dbReference type="Gene3D" id="2.60.120.10">
    <property type="entry name" value="Jelly Rolls"/>
    <property type="match status" value="1"/>
</dbReference>
<keyword evidence="3" id="KW-1185">Reference proteome</keyword>
<dbReference type="PANTHER" id="PTHR36114">
    <property type="entry name" value="16.7 KDA PROTEIN IN WHIE LOCUS"/>
    <property type="match status" value="1"/>
</dbReference>
<dbReference type="InterPro" id="IPR014710">
    <property type="entry name" value="RmlC-like_jellyroll"/>
</dbReference>
<accession>A0ABT5VYR5</accession>
<protein>
    <submittedName>
        <fullName evidence="2">Cupin domain-containing protein</fullName>
    </submittedName>
</protein>
<dbReference type="SUPFAM" id="SSF51182">
    <property type="entry name" value="RmlC-like cupins"/>
    <property type="match status" value="1"/>
</dbReference>
<feature type="domain" description="Cupin type-2" evidence="1">
    <location>
        <begin position="36"/>
        <end position="97"/>
    </location>
</feature>
<evidence type="ECO:0000313" key="3">
    <source>
        <dbReference type="Proteomes" id="UP001528920"/>
    </source>
</evidence>
<organism evidence="2 3">
    <name type="scientific">Paralabilibaculum antarcticum</name>
    <dbReference type="NCBI Taxonomy" id="2912572"/>
    <lineage>
        <taxon>Bacteria</taxon>
        <taxon>Pseudomonadati</taxon>
        <taxon>Bacteroidota</taxon>
        <taxon>Bacteroidia</taxon>
        <taxon>Marinilabiliales</taxon>
        <taxon>Marinifilaceae</taxon>
        <taxon>Paralabilibaculum</taxon>
    </lineage>
</organism>